<organism evidence="6 7">
    <name type="scientific">Volvox africanus</name>
    <dbReference type="NCBI Taxonomy" id="51714"/>
    <lineage>
        <taxon>Eukaryota</taxon>
        <taxon>Viridiplantae</taxon>
        <taxon>Chlorophyta</taxon>
        <taxon>core chlorophytes</taxon>
        <taxon>Chlorophyceae</taxon>
        <taxon>CS clade</taxon>
        <taxon>Chlamydomonadales</taxon>
        <taxon>Volvocaceae</taxon>
        <taxon>Volvox</taxon>
    </lineage>
</organism>
<name>A0ABQ5RRZ6_9CHLO</name>
<feature type="region of interest" description="Disordered" evidence="5">
    <location>
        <begin position="535"/>
        <end position="575"/>
    </location>
</feature>
<evidence type="ECO:0000256" key="5">
    <source>
        <dbReference type="SAM" id="MobiDB-lite"/>
    </source>
</evidence>
<sequence length="774" mass="83886">MSCPRNGRAQCFRRPISGAGSGAAGHDIKFTETYMVNQLQTFISICFSGPPTHIGAHVSLTLGVAKPAGDAKSVNITSRCQRIWVRRATTMGRKRKKRRRRRRRKKRRRRRRRRRRGRGDSSNRPRTTKTKRTLRNLAPTYLRTAVSPQPRRRCIPHSLDRAWHLCSWGGHNRRGVTLQERTGPSNGGDANINTSSSRFPRFVNNCCTRCSLCTRYTRSSNATYCNQLQHELMKNSCSERRQPARPRHAPATVTSKAIVGGPTPPQQQKQPHGRAERHMQRDPVKGAARQMRSAHLFPADTKIEVQPYAGEEASRGQHQKQQQQNWDNMDPTWVVSCPLDLATGAATRHPGSQQGQHGRHRLGAHEPQQQQQQQQPMSVEPGNAQRRRGGMEGDGKPALVRPTSSSGGSGAIIAAGGPGATIVSKTDGRWRSTRAATGASAPAAGNAHGVRPNSSARSGPLPVVHKISEMATEALVAKLAPVPVPAPTPMPVPVPVPTPVPVPVPAPTPVPVPAPGPTPIPVPVPVPTPVPVSAPAPTPVPGPGPGPVPIPSSPPRRSPRRSSRRCKKDPAGAQAERILVEQQRSIRGMSCSADAAGGATKGVEGSDRWQVLFAKALTASDTRTRRVIVPRSVLESSFPQAAKQSRFSLFFNATDATGVCWYFAIGFWKVGKCQSPVYVMERMFGFMKRYDLITGDVVGVLRAPDGTMYVEVNTSAVIAAAAPAVTGRAKPSADALCLAQPSHPQTALVQSPENPEVEDERSRGRGEYAHELAQ</sequence>
<feature type="compositionally biased region" description="Low complexity" evidence="5">
    <location>
        <begin position="402"/>
        <end position="413"/>
    </location>
</feature>
<feature type="region of interest" description="Disordered" evidence="5">
    <location>
        <begin position="435"/>
        <end position="459"/>
    </location>
</feature>
<evidence type="ECO:0000313" key="6">
    <source>
        <dbReference type="EMBL" id="GLI60363.1"/>
    </source>
</evidence>
<evidence type="ECO:0008006" key="8">
    <source>
        <dbReference type="Google" id="ProtNLM"/>
    </source>
</evidence>
<evidence type="ECO:0000256" key="4">
    <source>
        <dbReference type="ARBA" id="ARBA00023242"/>
    </source>
</evidence>
<evidence type="ECO:0000256" key="2">
    <source>
        <dbReference type="ARBA" id="ARBA00023125"/>
    </source>
</evidence>
<feature type="compositionally biased region" description="Basic and acidic residues" evidence="5">
    <location>
        <begin position="273"/>
        <end position="284"/>
    </location>
</feature>
<feature type="compositionally biased region" description="Basic residues" evidence="5">
    <location>
        <begin position="557"/>
        <end position="567"/>
    </location>
</feature>
<keyword evidence="2" id="KW-0238">DNA-binding</keyword>
<reference evidence="6 7" key="1">
    <citation type="journal article" date="2023" name="IScience">
        <title>Expanded male sex-determining region conserved during the evolution of homothallism in the green alga Volvox.</title>
        <authorList>
            <person name="Yamamoto K."/>
            <person name="Matsuzaki R."/>
            <person name="Mahakham W."/>
            <person name="Heman W."/>
            <person name="Sekimoto H."/>
            <person name="Kawachi M."/>
            <person name="Minakuchi Y."/>
            <person name="Toyoda A."/>
            <person name="Nozaki H."/>
        </authorList>
    </citation>
    <scope>NUCLEOTIDE SEQUENCE [LARGE SCALE GENOMIC DNA]</scope>
    <source>
        <strain evidence="6 7">NIES-4468</strain>
    </source>
</reference>
<keyword evidence="1" id="KW-0805">Transcription regulation</keyword>
<feature type="compositionally biased region" description="Polar residues" evidence="5">
    <location>
        <begin position="742"/>
        <end position="753"/>
    </location>
</feature>
<dbReference type="Proteomes" id="UP001165090">
    <property type="component" value="Unassembled WGS sequence"/>
</dbReference>
<evidence type="ECO:0000256" key="1">
    <source>
        <dbReference type="ARBA" id="ARBA00023015"/>
    </source>
</evidence>
<feature type="compositionally biased region" description="Basic residues" evidence="5">
    <location>
        <begin position="92"/>
        <end position="117"/>
    </location>
</feature>
<dbReference type="InterPro" id="IPR015300">
    <property type="entry name" value="DNA-bd_pseudobarrel_sf"/>
</dbReference>
<keyword evidence="4" id="KW-0539">Nucleus</keyword>
<gene>
    <name evidence="6" type="ORF">VaNZ11_002487</name>
</gene>
<feature type="region of interest" description="Disordered" evidence="5">
    <location>
        <begin position="255"/>
        <end position="291"/>
    </location>
</feature>
<comment type="caution">
    <text evidence="6">The sequence shown here is derived from an EMBL/GenBank/DDBJ whole genome shotgun (WGS) entry which is preliminary data.</text>
</comment>
<feature type="region of interest" description="Disordered" evidence="5">
    <location>
        <begin position="344"/>
        <end position="413"/>
    </location>
</feature>
<feature type="region of interest" description="Disordered" evidence="5">
    <location>
        <begin position="85"/>
        <end position="140"/>
    </location>
</feature>
<feature type="compositionally biased region" description="Low complexity" evidence="5">
    <location>
        <begin position="435"/>
        <end position="447"/>
    </location>
</feature>
<evidence type="ECO:0000256" key="3">
    <source>
        <dbReference type="ARBA" id="ARBA00023163"/>
    </source>
</evidence>
<evidence type="ECO:0000313" key="7">
    <source>
        <dbReference type="Proteomes" id="UP001165090"/>
    </source>
</evidence>
<feature type="compositionally biased region" description="Pro residues" evidence="5">
    <location>
        <begin position="535"/>
        <end position="556"/>
    </location>
</feature>
<dbReference type="EMBL" id="BSDZ01000008">
    <property type="protein sequence ID" value="GLI60363.1"/>
    <property type="molecule type" value="Genomic_DNA"/>
</dbReference>
<keyword evidence="3" id="KW-0804">Transcription</keyword>
<feature type="region of interest" description="Disordered" evidence="5">
    <location>
        <begin position="742"/>
        <end position="774"/>
    </location>
</feature>
<dbReference type="Gene3D" id="2.40.330.10">
    <property type="entry name" value="DNA-binding pseudobarrel domain"/>
    <property type="match status" value="1"/>
</dbReference>
<dbReference type="PANTHER" id="PTHR47771">
    <property type="entry name" value="LD27203P-RELATED"/>
    <property type="match status" value="1"/>
</dbReference>
<feature type="region of interest" description="Disordered" evidence="5">
    <location>
        <begin position="309"/>
        <end position="331"/>
    </location>
</feature>
<feature type="compositionally biased region" description="Basic and acidic residues" evidence="5">
    <location>
        <begin position="760"/>
        <end position="774"/>
    </location>
</feature>
<accession>A0ABQ5RRZ6</accession>
<proteinExistence type="predicted"/>
<keyword evidence="7" id="KW-1185">Reference proteome</keyword>
<protein>
    <recommendedName>
        <fullName evidence="8">TF-B3 domain-containing protein</fullName>
    </recommendedName>
</protein>
<dbReference type="SUPFAM" id="SSF101936">
    <property type="entry name" value="DNA-binding pseudobarrel domain"/>
    <property type="match status" value="1"/>
</dbReference>
<dbReference type="PANTHER" id="PTHR47771:SF14">
    <property type="entry name" value="RH73259P"/>
    <property type="match status" value="1"/>
</dbReference>